<organism evidence="1 2">
    <name type="scientific">Mesorhabditis spiculigera</name>
    <dbReference type="NCBI Taxonomy" id="96644"/>
    <lineage>
        <taxon>Eukaryota</taxon>
        <taxon>Metazoa</taxon>
        <taxon>Ecdysozoa</taxon>
        <taxon>Nematoda</taxon>
        <taxon>Chromadorea</taxon>
        <taxon>Rhabditida</taxon>
        <taxon>Rhabditina</taxon>
        <taxon>Rhabditomorpha</taxon>
        <taxon>Rhabditoidea</taxon>
        <taxon>Rhabditidae</taxon>
        <taxon>Mesorhabditinae</taxon>
        <taxon>Mesorhabditis</taxon>
    </lineage>
</organism>
<comment type="caution">
    <text evidence="1">The sequence shown here is derived from an EMBL/GenBank/DDBJ whole genome shotgun (WGS) entry which is preliminary data.</text>
</comment>
<dbReference type="GO" id="GO:0003677">
    <property type="term" value="F:DNA binding"/>
    <property type="evidence" value="ECO:0007669"/>
    <property type="project" value="InterPro"/>
</dbReference>
<protein>
    <submittedName>
        <fullName evidence="1">Uncharacterized protein</fullName>
    </submittedName>
</protein>
<dbReference type="InterPro" id="IPR044210">
    <property type="entry name" value="Tfc3-like"/>
</dbReference>
<dbReference type="Proteomes" id="UP001177023">
    <property type="component" value="Unassembled WGS sequence"/>
</dbReference>
<dbReference type="AlphaFoldDB" id="A0AA36FY58"/>
<dbReference type="GO" id="GO:0006384">
    <property type="term" value="P:transcription initiation at RNA polymerase III promoter"/>
    <property type="evidence" value="ECO:0007669"/>
    <property type="project" value="InterPro"/>
</dbReference>
<evidence type="ECO:0000313" key="2">
    <source>
        <dbReference type="Proteomes" id="UP001177023"/>
    </source>
</evidence>
<dbReference type="EMBL" id="CATQJA010002598">
    <property type="protein sequence ID" value="CAJ0572503.1"/>
    <property type="molecule type" value="Genomic_DNA"/>
</dbReference>
<dbReference type="GO" id="GO:0000127">
    <property type="term" value="C:transcription factor TFIIIC complex"/>
    <property type="evidence" value="ECO:0007669"/>
    <property type="project" value="InterPro"/>
</dbReference>
<feature type="non-terminal residue" evidence="1">
    <location>
        <position position="1"/>
    </location>
</feature>
<name>A0AA36FY58_9BILA</name>
<gene>
    <name evidence="1" type="ORF">MSPICULIGERA_LOCUS10887</name>
</gene>
<keyword evidence="2" id="KW-1185">Reference proteome</keyword>
<reference evidence="1" key="1">
    <citation type="submission" date="2023-06" db="EMBL/GenBank/DDBJ databases">
        <authorList>
            <person name="Delattre M."/>
        </authorList>
    </citation>
    <scope>NUCLEOTIDE SEQUENCE</scope>
    <source>
        <strain evidence="1">AF72</strain>
    </source>
</reference>
<proteinExistence type="predicted"/>
<dbReference type="PANTHER" id="PTHR15180">
    <property type="entry name" value="GENERAL TRANSCRIPTION FACTOR 3C POLYPEPTIDE 1"/>
    <property type="match status" value="1"/>
</dbReference>
<sequence length="1193" mass="135955">MNTSTRRRDELLNKEVSEALSSAQLKEAQELVSSGYVGGVGLEQRYSLFRLQHSQKVILPKEFQVLQGGNSLADQALAQMLDKTKDADVMEVDEAADTSGLDESVCQETQSALELVRVDEKENTAEEKAVEDDDPDLFGVPEDSMDCNNYALNPASVLSDGVEDAFHQTLPKTLGHLIRKKDLYDPHAEYGYQAKYIRAHIIHDTVWHFVYANKGAKPDVFEKFPPNLDPLTLPEAPIEKLHVYQNDVNHYRFMPPCTFGNMPPGWFMLNDFFCALPLSILCLVAPIPKSIPGVELKKILTDPIARHTPLADLPMVLRKPLLRDKKLIKQIEHSFLHLSAMGLMMLAPNPDEKRYTTAHTSVFYVAPRAALYDTSTSEKGYSQVTQPIDRYKRYVYEFSDHEEIAFYWNHMRAISQSTELNYRLETGDRQNFDPLRHKLYSFGLFNKEQVTYQGDLHAEPETPLTPLPPSDGCAGFDSALYVHLKRHWDLNPRPGDITAWFTAWFRKKADRAKPIIEQRVQRLQRDWNSIVRTFMPTDVELTRKKRVKGSQDLMLHSLNQLIMEPKVRLQALPKGHKHKKRPLDSIDIVSQQNRLHLRCRFQPRERDMLILIRAVGFFLNPVYRFWLNPTAVRDIMHEYVPESRTKTVQSLMAAGVREMTRPERMAYLQRIVRNLDTFKEMRAMRRELSSSTAMQTQEQKMDFFKDAFRIANRLLFLESQNLPSTSSSDQFFEQFISNGQTITSAEQSRSDAPIPLRSQRPRSLKHIQHCIVTNVLVGVFLHHMNTEREYSDSGDHLVDQLNPTFVNTALQVLRADGLVSRARSADPTQALQKNHATLSYYFRHFFSHRFHVDLIEQVNHVFNYLADSTDQTLGPFGDLAGAALLAADSFHDGSELSFRVDPAIIQMFEDSVDQNPTKQIRHLETADLQLEKIDVFMSPKEQRDARVTVGQLLERVDKSIPTDALPAQPLEECLASIELCAEIKEQIRSVAHAIEAAEAYGASVEDIEMGTGLSRAAILECIEGLTAGYQIIEAGVDTRRYVWNNYVQSWAVIAGDRYFCPRPWIMPDGKACATSLRWMLESLLMAIIMRPGIELKDLKFRYQFALQPACLETLVELLVYSGCITESEESLHTNQLAGPFDTTPALVNVHYFEPVVDAISLFACIFENVPSLPLCQQQSAQKGARTLMDTTID</sequence>
<accession>A0AA36FY58</accession>
<dbReference type="GO" id="GO:0042791">
    <property type="term" value="P:5S class rRNA transcription by RNA polymerase III"/>
    <property type="evidence" value="ECO:0007669"/>
    <property type="project" value="TreeGrafter"/>
</dbReference>
<dbReference type="PANTHER" id="PTHR15180:SF1">
    <property type="entry name" value="GENERAL TRANSCRIPTION FACTOR 3C POLYPEPTIDE 1"/>
    <property type="match status" value="1"/>
</dbReference>
<evidence type="ECO:0000313" key="1">
    <source>
        <dbReference type="EMBL" id="CAJ0572503.1"/>
    </source>
</evidence>